<proteinExistence type="predicted"/>
<evidence type="ECO:0000256" key="1">
    <source>
        <dbReference type="SAM" id="MobiDB-lite"/>
    </source>
</evidence>
<accession>A0A0C9WDI9</accession>
<dbReference type="OrthoDB" id="2690797at2759"/>
<dbReference type="HOGENOM" id="CLU_1475973_0_0_1"/>
<sequence length="192" mass="21208">MHGPVLSTFPFTSGPRATRSRSSYPPCGTGDLSPAAYKANTTQPQPGCLGHAHDFLTLRIHEATLPDARFEELLHPGVGSLTMDHTSILELIRAWKASLDKKRDLIFSLAEVQSDIENVEGDISALLGEQKIAMYHKDYYYRGDFVDESTAIGMFMKEASQITVKAHSWPYRPAVPSTLRLMDFSPLGARVG</sequence>
<gene>
    <name evidence="2" type="ORF">HYDPIDRAFT_168928</name>
</gene>
<protein>
    <submittedName>
        <fullName evidence="2">Uncharacterized protein</fullName>
    </submittedName>
</protein>
<name>A0A0C9WDI9_9AGAM</name>
<dbReference type="AlphaFoldDB" id="A0A0C9WDI9"/>
<evidence type="ECO:0000313" key="2">
    <source>
        <dbReference type="EMBL" id="KIJ62522.1"/>
    </source>
</evidence>
<reference evidence="2 3" key="1">
    <citation type="submission" date="2014-04" db="EMBL/GenBank/DDBJ databases">
        <title>Evolutionary Origins and Diversification of the Mycorrhizal Mutualists.</title>
        <authorList>
            <consortium name="DOE Joint Genome Institute"/>
            <consortium name="Mycorrhizal Genomics Consortium"/>
            <person name="Kohler A."/>
            <person name="Kuo A."/>
            <person name="Nagy L.G."/>
            <person name="Floudas D."/>
            <person name="Copeland A."/>
            <person name="Barry K.W."/>
            <person name="Cichocki N."/>
            <person name="Veneault-Fourrey C."/>
            <person name="LaButti K."/>
            <person name="Lindquist E.A."/>
            <person name="Lipzen A."/>
            <person name="Lundell T."/>
            <person name="Morin E."/>
            <person name="Murat C."/>
            <person name="Riley R."/>
            <person name="Ohm R."/>
            <person name="Sun H."/>
            <person name="Tunlid A."/>
            <person name="Henrissat B."/>
            <person name="Grigoriev I.V."/>
            <person name="Hibbett D.S."/>
            <person name="Martin F."/>
        </authorList>
    </citation>
    <scope>NUCLEOTIDE SEQUENCE [LARGE SCALE GENOMIC DNA]</scope>
    <source>
        <strain evidence="2 3">MD-312</strain>
    </source>
</reference>
<organism evidence="2 3">
    <name type="scientific">Hydnomerulius pinastri MD-312</name>
    <dbReference type="NCBI Taxonomy" id="994086"/>
    <lineage>
        <taxon>Eukaryota</taxon>
        <taxon>Fungi</taxon>
        <taxon>Dikarya</taxon>
        <taxon>Basidiomycota</taxon>
        <taxon>Agaricomycotina</taxon>
        <taxon>Agaricomycetes</taxon>
        <taxon>Agaricomycetidae</taxon>
        <taxon>Boletales</taxon>
        <taxon>Boletales incertae sedis</taxon>
        <taxon>Leucogyrophana</taxon>
    </lineage>
</organism>
<evidence type="ECO:0000313" key="3">
    <source>
        <dbReference type="Proteomes" id="UP000053820"/>
    </source>
</evidence>
<dbReference type="EMBL" id="KN839854">
    <property type="protein sequence ID" value="KIJ62522.1"/>
    <property type="molecule type" value="Genomic_DNA"/>
</dbReference>
<feature type="region of interest" description="Disordered" evidence="1">
    <location>
        <begin position="1"/>
        <end position="29"/>
    </location>
</feature>
<dbReference type="Proteomes" id="UP000053820">
    <property type="component" value="Unassembled WGS sequence"/>
</dbReference>
<keyword evidence="3" id="KW-1185">Reference proteome</keyword>